<dbReference type="KEGG" id="cbei:LF65_01710"/>
<accession>A0A0B5QN99</accession>
<sequence>MNINNELKKVINDKLKRNSEVEFIAGLKDITLSDIDYIEKLSAVKNLKSKLNYQIVDNTYIKIECSL</sequence>
<reference evidence="2" key="1">
    <citation type="submission" date="2014-12" db="EMBL/GenBank/DDBJ databases">
        <title>Genome sequence of Clostridium beijerinckii strain 59B.</title>
        <authorList>
            <person name="Little G.T."/>
            <person name="Minton N.P."/>
        </authorList>
    </citation>
    <scope>NUCLEOTIDE SEQUENCE [LARGE SCALE GENOMIC DNA]</scope>
    <source>
        <strain evidence="2">59B</strain>
    </source>
</reference>
<evidence type="ECO:0000313" key="2">
    <source>
        <dbReference type="Proteomes" id="UP000031866"/>
    </source>
</evidence>
<dbReference type="AlphaFoldDB" id="A0A0B5QN99"/>
<gene>
    <name evidence="1" type="ORF">LF65_01710</name>
</gene>
<dbReference type="EMBL" id="CP010086">
    <property type="protein sequence ID" value="AJG98313.1"/>
    <property type="molecule type" value="Genomic_DNA"/>
</dbReference>
<organism evidence="1 2">
    <name type="scientific">Clostridium beijerinckii</name>
    <name type="common">Clostridium MP</name>
    <dbReference type="NCBI Taxonomy" id="1520"/>
    <lineage>
        <taxon>Bacteria</taxon>
        <taxon>Bacillati</taxon>
        <taxon>Bacillota</taxon>
        <taxon>Clostridia</taxon>
        <taxon>Eubacteriales</taxon>
        <taxon>Clostridiaceae</taxon>
        <taxon>Clostridium</taxon>
    </lineage>
</organism>
<evidence type="ECO:0000313" key="1">
    <source>
        <dbReference type="EMBL" id="AJG98313.1"/>
    </source>
</evidence>
<protein>
    <submittedName>
        <fullName evidence="1">Uncharacterized protein</fullName>
    </submittedName>
</protein>
<dbReference type="RefSeq" id="WP_041895633.1">
    <property type="nucleotide sequence ID" value="NZ_CP010086.2"/>
</dbReference>
<dbReference type="Proteomes" id="UP000031866">
    <property type="component" value="Chromosome"/>
</dbReference>
<name>A0A0B5QN99_CLOBE</name>
<proteinExistence type="predicted"/>
<dbReference type="OrthoDB" id="1917863at2"/>